<protein>
    <submittedName>
        <fullName evidence="1">Uncharacterized protein</fullName>
    </submittedName>
</protein>
<keyword evidence="2" id="KW-1185">Reference proteome</keyword>
<dbReference type="InParanoid" id="A0A672HX54"/>
<evidence type="ECO:0000313" key="2">
    <source>
        <dbReference type="Proteomes" id="UP000472267"/>
    </source>
</evidence>
<reference evidence="1" key="1">
    <citation type="submission" date="2025-08" db="UniProtKB">
        <authorList>
            <consortium name="Ensembl"/>
        </authorList>
    </citation>
    <scope>IDENTIFICATION</scope>
</reference>
<accession>A0A672HX54</accession>
<proteinExistence type="predicted"/>
<reference evidence="1" key="2">
    <citation type="submission" date="2025-09" db="UniProtKB">
        <authorList>
            <consortium name="Ensembl"/>
        </authorList>
    </citation>
    <scope>IDENTIFICATION</scope>
</reference>
<evidence type="ECO:0000313" key="1">
    <source>
        <dbReference type="Ensembl" id="ENSSFAP00005033936.1"/>
    </source>
</evidence>
<sequence>SFRGEILCIFPCKVQWSQRDGSPGSKEDTELRLQLPVEDTELRLQLPVEDTELCLQLPVEDTELCLQLPVEDTELCLQLPVEDTELRLQLPVEDTELLEMRLPEFHPSHLQTCHPAARRNRRGGL</sequence>
<dbReference type="Proteomes" id="UP000472267">
    <property type="component" value="Unassembled WGS sequence"/>
</dbReference>
<name>A0A672HX54_SALFA</name>
<organism evidence="1 2">
    <name type="scientific">Salarias fasciatus</name>
    <name type="common">Jewelled blenny</name>
    <name type="synonym">Blennius fasciatus</name>
    <dbReference type="NCBI Taxonomy" id="181472"/>
    <lineage>
        <taxon>Eukaryota</taxon>
        <taxon>Metazoa</taxon>
        <taxon>Chordata</taxon>
        <taxon>Craniata</taxon>
        <taxon>Vertebrata</taxon>
        <taxon>Euteleostomi</taxon>
        <taxon>Actinopterygii</taxon>
        <taxon>Neopterygii</taxon>
        <taxon>Teleostei</taxon>
        <taxon>Neoteleostei</taxon>
        <taxon>Acanthomorphata</taxon>
        <taxon>Ovalentaria</taxon>
        <taxon>Blenniimorphae</taxon>
        <taxon>Blenniiformes</taxon>
        <taxon>Blennioidei</taxon>
        <taxon>Blenniidae</taxon>
        <taxon>Salariinae</taxon>
        <taxon>Salarias</taxon>
    </lineage>
</organism>
<dbReference type="AlphaFoldDB" id="A0A672HX54"/>
<dbReference type="Ensembl" id="ENSSFAT00005035227.1">
    <property type="protein sequence ID" value="ENSSFAP00005033936.1"/>
    <property type="gene ID" value="ENSSFAG00005017262.1"/>
</dbReference>